<sequence length="628" mass="71021">MAASGEGEWASSREDGDTIILSVEGEREAKHRLVERTNILGIVNIVVKGLMETSMQQGKTLNDAHPQLQQCLVAVEQALKHGLRTKRSMLGQKKSFWAVVEGFEKMSTDFSESISNVRGLPGIKTAVGRGRAWLRFGVMQKKLGDYFRTMTDNKTKLREWYEEDSIMVRDEGQVLAGLLMGLNAIDYNMTLSAEEFDKSVGPLDLSGFLRDGNCGISGGSASRGAGDEEGGESGLAQLLDQKAYLEEHNRKLELSLEKVQTRLSVAECSVGQLEERVREEEEEVGRLRQERDDLREMNERSSAELRRALENLQDDQKAELETYVQTRAGLNDLYSATQRNLDTESRRRSQLEQELELLKTSRTEKETAMLLLEKSVHEKQDTIVGLRRQLEEVKTANLKMTSQLKTTQETHQRDSLKIRGIENKLSQTTANLKKADKDLQEVRSSLRESEKTSSELGQKLQEVQLARSSAEQDLSIEKQWRASLQMEIQREKDRVVELTNELKKARVIKKEHAELQEKYACLQETVSEQEIALVEMGKQLSIAQEKLSDMRQVSAVMKDSVWVDDKDIAECQFCQNGFSVARRKHHCRHCGGVFCNSCSDNSLQLASSSKPVRVCDTCYTMLLERASS</sequence>
<dbReference type="SMART" id="SM00064">
    <property type="entry name" value="FYVE"/>
    <property type="match status" value="1"/>
</dbReference>
<evidence type="ECO:0000256" key="5">
    <source>
        <dbReference type="PROSITE-ProRule" id="PRU00091"/>
    </source>
</evidence>
<dbReference type="GO" id="GO:0008270">
    <property type="term" value="F:zinc ion binding"/>
    <property type="evidence" value="ECO:0007669"/>
    <property type="project" value="UniProtKB-KW"/>
</dbReference>
<dbReference type="InterPro" id="IPR004012">
    <property type="entry name" value="Run_dom"/>
</dbReference>
<feature type="coiled-coil region" evidence="6">
    <location>
        <begin position="235"/>
        <end position="452"/>
    </location>
</feature>
<dbReference type="CDD" id="cd15721">
    <property type="entry name" value="FYVE_RUFY1_like"/>
    <property type="match status" value="1"/>
</dbReference>
<dbReference type="SUPFAM" id="SSF57903">
    <property type="entry name" value="FYVE/PHD zinc finger"/>
    <property type="match status" value="1"/>
</dbReference>
<evidence type="ECO:0000256" key="1">
    <source>
        <dbReference type="ARBA" id="ARBA00022723"/>
    </source>
</evidence>
<dbReference type="PANTHER" id="PTHR45956">
    <property type="entry name" value="RUN AND FYVE DOMAIN-CONTAINING PROTEIN 2-LIKE PROTEIN"/>
    <property type="match status" value="1"/>
</dbReference>
<dbReference type="InterPro" id="IPR047335">
    <property type="entry name" value="RUFY1-3"/>
</dbReference>
<dbReference type="InterPro" id="IPR013083">
    <property type="entry name" value="Znf_RING/FYVE/PHD"/>
</dbReference>
<evidence type="ECO:0000313" key="9">
    <source>
        <dbReference type="EMBL" id="CAI8044411.1"/>
    </source>
</evidence>
<dbReference type="AlphaFoldDB" id="A0AA35X9I9"/>
<dbReference type="InterPro" id="IPR000306">
    <property type="entry name" value="Znf_FYVE"/>
</dbReference>
<keyword evidence="4 6" id="KW-0175">Coiled coil</keyword>
<dbReference type="Pfam" id="PF01363">
    <property type="entry name" value="FYVE"/>
    <property type="match status" value="1"/>
</dbReference>
<dbReference type="SUPFAM" id="SSF140741">
    <property type="entry name" value="RUN domain-like"/>
    <property type="match status" value="1"/>
</dbReference>
<dbReference type="SMART" id="SM00593">
    <property type="entry name" value="RUN"/>
    <property type="match status" value="1"/>
</dbReference>
<dbReference type="InterPro" id="IPR037213">
    <property type="entry name" value="Run_dom_sf"/>
</dbReference>
<gene>
    <name evidence="9" type="ORF">GBAR_LOCUS24637</name>
</gene>
<keyword evidence="2 5" id="KW-0863">Zinc-finger</keyword>
<dbReference type="InterPro" id="IPR011011">
    <property type="entry name" value="Znf_FYVE_PHD"/>
</dbReference>
<keyword evidence="3" id="KW-0862">Zinc</keyword>
<proteinExistence type="predicted"/>
<dbReference type="CDD" id="cd17681">
    <property type="entry name" value="RUN_RUFY1_like"/>
    <property type="match status" value="1"/>
</dbReference>
<dbReference type="Pfam" id="PF02759">
    <property type="entry name" value="RUN"/>
    <property type="match status" value="1"/>
</dbReference>
<evidence type="ECO:0000256" key="2">
    <source>
        <dbReference type="ARBA" id="ARBA00022771"/>
    </source>
</evidence>
<dbReference type="EMBL" id="CASHTH010003393">
    <property type="protein sequence ID" value="CAI8044411.1"/>
    <property type="molecule type" value="Genomic_DNA"/>
</dbReference>
<evidence type="ECO:0000256" key="4">
    <source>
        <dbReference type="ARBA" id="ARBA00023054"/>
    </source>
</evidence>
<feature type="coiled-coil region" evidence="6">
    <location>
        <begin position="481"/>
        <end position="532"/>
    </location>
</feature>
<evidence type="ECO:0000256" key="3">
    <source>
        <dbReference type="ARBA" id="ARBA00022833"/>
    </source>
</evidence>
<dbReference type="Gene3D" id="1.20.58.900">
    <property type="match status" value="1"/>
</dbReference>
<comment type="caution">
    <text evidence="9">The sequence shown here is derived from an EMBL/GenBank/DDBJ whole genome shotgun (WGS) entry which is preliminary data.</text>
</comment>
<evidence type="ECO:0000313" key="10">
    <source>
        <dbReference type="Proteomes" id="UP001174909"/>
    </source>
</evidence>
<dbReference type="InterPro" id="IPR017455">
    <property type="entry name" value="Znf_FYVE-rel"/>
</dbReference>
<dbReference type="PANTHER" id="PTHR45956:SF6">
    <property type="entry name" value="RUN DOMAIN-CONTAINING PROTEIN"/>
    <property type="match status" value="1"/>
</dbReference>
<feature type="domain" description="FYVE-type" evidence="7">
    <location>
        <begin position="565"/>
        <end position="623"/>
    </location>
</feature>
<protein>
    <submittedName>
        <fullName evidence="9">RUN and FYVE domain-containing protein 1</fullName>
    </submittedName>
</protein>
<name>A0AA35X9I9_GEOBA</name>
<evidence type="ECO:0000259" key="7">
    <source>
        <dbReference type="PROSITE" id="PS50178"/>
    </source>
</evidence>
<keyword evidence="1" id="KW-0479">Metal-binding</keyword>
<reference evidence="9" key="1">
    <citation type="submission" date="2023-03" db="EMBL/GenBank/DDBJ databases">
        <authorList>
            <person name="Steffen K."/>
            <person name="Cardenas P."/>
        </authorList>
    </citation>
    <scope>NUCLEOTIDE SEQUENCE</scope>
</reference>
<accession>A0AA35X9I9</accession>
<dbReference type="PROSITE" id="PS50826">
    <property type="entry name" value="RUN"/>
    <property type="match status" value="1"/>
</dbReference>
<organism evidence="9 10">
    <name type="scientific">Geodia barretti</name>
    <name type="common">Barrett's horny sponge</name>
    <dbReference type="NCBI Taxonomy" id="519541"/>
    <lineage>
        <taxon>Eukaryota</taxon>
        <taxon>Metazoa</taxon>
        <taxon>Porifera</taxon>
        <taxon>Demospongiae</taxon>
        <taxon>Heteroscleromorpha</taxon>
        <taxon>Tetractinellida</taxon>
        <taxon>Astrophorina</taxon>
        <taxon>Geodiidae</taxon>
        <taxon>Geodia</taxon>
    </lineage>
</organism>
<feature type="domain" description="RUN" evidence="8">
    <location>
        <begin position="62"/>
        <end position="194"/>
    </location>
</feature>
<dbReference type="Proteomes" id="UP001174909">
    <property type="component" value="Unassembled WGS sequence"/>
</dbReference>
<dbReference type="Gene3D" id="3.30.40.10">
    <property type="entry name" value="Zinc/RING finger domain, C3HC4 (zinc finger)"/>
    <property type="match status" value="1"/>
</dbReference>
<dbReference type="PROSITE" id="PS50178">
    <property type="entry name" value="ZF_FYVE"/>
    <property type="match status" value="1"/>
</dbReference>
<keyword evidence="10" id="KW-1185">Reference proteome</keyword>
<evidence type="ECO:0000259" key="8">
    <source>
        <dbReference type="PROSITE" id="PS50826"/>
    </source>
</evidence>
<evidence type="ECO:0000256" key="6">
    <source>
        <dbReference type="SAM" id="Coils"/>
    </source>
</evidence>